<organism evidence="2 3">
    <name type="scientific">Cyberlindnera jadinii (strain ATCC 18201 / CBS 1600 / BCRC 20928 / JCM 3617 / NBRC 0987 / NRRL Y-1542)</name>
    <name type="common">Torula yeast</name>
    <name type="synonym">Candida utilis</name>
    <dbReference type="NCBI Taxonomy" id="983966"/>
    <lineage>
        <taxon>Eukaryota</taxon>
        <taxon>Fungi</taxon>
        <taxon>Dikarya</taxon>
        <taxon>Ascomycota</taxon>
        <taxon>Saccharomycotina</taxon>
        <taxon>Saccharomycetes</taxon>
        <taxon>Phaffomycetales</taxon>
        <taxon>Phaffomycetaceae</taxon>
        <taxon>Cyberlindnera</taxon>
    </lineage>
</organism>
<feature type="compositionally biased region" description="Acidic residues" evidence="1">
    <location>
        <begin position="366"/>
        <end position="379"/>
    </location>
</feature>
<feature type="compositionally biased region" description="Low complexity" evidence="1">
    <location>
        <begin position="587"/>
        <end position="605"/>
    </location>
</feature>
<feature type="compositionally biased region" description="Polar residues" evidence="1">
    <location>
        <begin position="420"/>
        <end position="430"/>
    </location>
</feature>
<gene>
    <name evidence="2" type="ORF">CYBJADRAFT_179476</name>
</gene>
<feature type="compositionally biased region" description="Polar residues" evidence="1">
    <location>
        <begin position="447"/>
        <end position="457"/>
    </location>
</feature>
<feature type="region of interest" description="Disordered" evidence="1">
    <location>
        <begin position="108"/>
        <end position="183"/>
    </location>
</feature>
<evidence type="ECO:0000256" key="1">
    <source>
        <dbReference type="SAM" id="MobiDB-lite"/>
    </source>
</evidence>
<dbReference type="OMA" id="HRDERIM"/>
<dbReference type="Proteomes" id="UP000094389">
    <property type="component" value="Unassembled WGS sequence"/>
</dbReference>
<feature type="compositionally biased region" description="Acidic residues" evidence="1">
    <location>
        <begin position="304"/>
        <end position="336"/>
    </location>
</feature>
<feature type="region of interest" description="Disordered" evidence="1">
    <location>
        <begin position="34"/>
        <end position="78"/>
    </location>
</feature>
<feature type="region of interest" description="Disordered" evidence="1">
    <location>
        <begin position="524"/>
        <end position="610"/>
    </location>
</feature>
<feature type="compositionally biased region" description="Low complexity" evidence="1">
    <location>
        <begin position="535"/>
        <end position="547"/>
    </location>
</feature>
<feature type="compositionally biased region" description="Polar residues" evidence="1">
    <location>
        <begin position="46"/>
        <end position="65"/>
    </location>
</feature>
<feature type="compositionally biased region" description="Basic and acidic residues" evidence="1">
    <location>
        <begin position="267"/>
        <end position="285"/>
    </location>
</feature>
<sequence>MPPTSVLITRPQAVCFVFGPSRMSGLLSRFAKLPKQRHTRHRTKGHGTSTSTPVGELRGTQQCQGKKSIDTHRRDGPRRRMRTTTAMIGEYATALVIVCIEYPYANDGTTRSDDEFDEQREEEQEQEQDQEREQVATYNEEVTKTPEMTLKAKFDAMELDQQKPRDSVDEKKSEGDYDDDYQPVAASHYQPALGVEEDTQEGYILEEDSFHSDDLEDKGAEDAQHVPAHTDEDFYYDPNVATSAFEPFPSEMPETEEEFMAMMEAQKQAHEESTVEGATSHDAETIKSGGSLPSHNAGPVSEQKEEEETNDGNDDDVNNNNDDEDAYNDGDDEYDDYVPKQSHFRSEFIKSPEKESFEVTRPLESDTNEVEDQPQEAEADNARTTDIPIIVEPVHEPVAESSAETSAEHYDVSDTDTLHINDSNVQSKGSSIREITRDQAEAEGGFTSATIPNSDSIPANLEEHAYLSDLINSPIPMDEDAEQSNVEHYYVDDSLDVPKENRDSQFYSSVSDYFDEYADEDQSRDHLELAKSRSRSSGSLSTGSYSLSEHRSSKLSDRTPSLTNRSFQISEVQSVAGSTRDLDMEQQQKQQPQLSHSQSQSQSQQPEADGQLNSALSINMGHWRPNTESYRDQFINDSAVIPPLPKLDTYTRNSMGEIVEDTSSIAPVVTNDSNHLSVSGSQGRNMSMLSEMESSFEVQPPSQSLKEGVYTTPSDTVLPIHIPIDTLSSSNTDFFKEHLSTSSLTTEDHEEEPPQQPAVQQRELGKTKPVSYNVKTIASLTDPKQRIKQYQRAREEEANIDTGLEIWISHALDKVEVVSYKSSNTSHVKKAYAEASNFSRRHTNMGSLLHKRRVIQETSQTAHSFAKGAKGIFSRGRKMIKNEITKAT</sequence>
<evidence type="ECO:0000313" key="3">
    <source>
        <dbReference type="Proteomes" id="UP000094389"/>
    </source>
</evidence>
<feature type="compositionally biased region" description="Basic and acidic residues" evidence="1">
    <location>
        <begin position="548"/>
        <end position="557"/>
    </location>
</feature>
<dbReference type="GeneID" id="30991373"/>
<reference evidence="2 3" key="1">
    <citation type="journal article" date="2016" name="Proc. Natl. Acad. Sci. U.S.A.">
        <title>Comparative genomics of biotechnologically important yeasts.</title>
        <authorList>
            <person name="Riley R."/>
            <person name="Haridas S."/>
            <person name="Wolfe K.H."/>
            <person name="Lopes M.R."/>
            <person name="Hittinger C.T."/>
            <person name="Goeker M."/>
            <person name="Salamov A.A."/>
            <person name="Wisecaver J.H."/>
            <person name="Long T.M."/>
            <person name="Calvey C.H."/>
            <person name="Aerts A.L."/>
            <person name="Barry K.W."/>
            <person name="Choi C."/>
            <person name="Clum A."/>
            <person name="Coughlan A.Y."/>
            <person name="Deshpande S."/>
            <person name="Douglass A.P."/>
            <person name="Hanson S.J."/>
            <person name="Klenk H.-P."/>
            <person name="LaButti K.M."/>
            <person name="Lapidus A."/>
            <person name="Lindquist E.A."/>
            <person name="Lipzen A.M."/>
            <person name="Meier-Kolthoff J.P."/>
            <person name="Ohm R.A."/>
            <person name="Otillar R.P."/>
            <person name="Pangilinan J.L."/>
            <person name="Peng Y."/>
            <person name="Rokas A."/>
            <person name="Rosa C.A."/>
            <person name="Scheuner C."/>
            <person name="Sibirny A.A."/>
            <person name="Slot J.C."/>
            <person name="Stielow J.B."/>
            <person name="Sun H."/>
            <person name="Kurtzman C.P."/>
            <person name="Blackwell M."/>
            <person name="Grigoriev I.V."/>
            <person name="Jeffries T.W."/>
        </authorList>
    </citation>
    <scope>NUCLEOTIDE SEQUENCE [LARGE SCALE GENOMIC DNA]</scope>
    <source>
        <strain evidence="3">ATCC 18201 / CBS 1600 / BCRC 20928 / JCM 3617 / NBRC 0987 / NRRL Y-1542</strain>
    </source>
</reference>
<feature type="region of interest" description="Disordered" evidence="1">
    <location>
        <begin position="740"/>
        <end position="768"/>
    </location>
</feature>
<feature type="compositionally biased region" description="Acidic residues" evidence="1">
    <location>
        <begin position="114"/>
        <end position="128"/>
    </location>
</feature>
<dbReference type="EMBL" id="KV453935">
    <property type="protein sequence ID" value="ODV72272.1"/>
    <property type="molecule type" value="Genomic_DNA"/>
</dbReference>
<feature type="region of interest" description="Disordered" evidence="1">
    <location>
        <begin position="206"/>
        <end position="457"/>
    </location>
</feature>
<keyword evidence="3" id="KW-1185">Reference proteome</keyword>
<evidence type="ECO:0000313" key="2">
    <source>
        <dbReference type="EMBL" id="ODV72272.1"/>
    </source>
</evidence>
<feature type="compositionally biased region" description="Basic residues" evidence="1">
    <location>
        <begin position="34"/>
        <end position="45"/>
    </location>
</feature>
<name>A0A1E4RYA7_CYBJN</name>
<dbReference type="RefSeq" id="XP_020069311.1">
    <property type="nucleotide sequence ID" value="XM_020216977.1"/>
</dbReference>
<feature type="compositionally biased region" description="Basic and acidic residues" evidence="1">
    <location>
        <begin position="208"/>
        <end position="232"/>
    </location>
</feature>
<protein>
    <submittedName>
        <fullName evidence="2">Uncharacterized protein</fullName>
    </submittedName>
</protein>
<dbReference type="AlphaFoldDB" id="A0A1E4RYA7"/>
<feature type="compositionally biased region" description="Basic and acidic residues" evidence="1">
    <location>
        <begin position="406"/>
        <end position="419"/>
    </location>
</feature>
<feature type="compositionally biased region" description="Basic and acidic residues" evidence="1">
    <location>
        <begin position="150"/>
        <end position="175"/>
    </location>
</feature>
<feature type="compositionally biased region" description="Basic and acidic residues" evidence="1">
    <location>
        <begin position="344"/>
        <end position="364"/>
    </location>
</feature>
<feature type="compositionally biased region" description="Polar residues" evidence="1">
    <location>
        <begin position="558"/>
        <end position="577"/>
    </location>
</feature>
<dbReference type="OrthoDB" id="4081733at2759"/>
<proteinExistence type="predicted"/>
<accession>A0A1E4RYA7</accession>